<dbReference type="InterPro" id="IPR001967">
    <property type="entry name" value="Peptidase_S11_N"/>
</dbReference>
<evidence type="ECO:0000256" key="4">
    <source>
        <dbReference type="ARBA" id="ARBA00022960"/>
    </source>
</evidence>
<dbReference type="PANTHER" id="PTHR21581:SF33">
    <property type="entry name" value="D-ALANYL-D-ALANINE CARBOXYPEPTIDASE DACB"/>
    <property type="match status" value="1"/>
</dbReference>
<reference evidence="11" key="2">
    <citation type="journal article" date="2021" name="PeerJ">
        <title>Extensive microbial diversity within the chicken gut microbiome revealed by metagenomics and culture.</title>
        <authorList>
            <person name="Gilroy R."/>
            <person name="Ravi A."/>
            <person name="Getino M."/>
            <person name="Pursley I."/>
            <person name="Horton D.L."/>
            <person name="Alikhan N.F."/>
            <person name="Baker D."/>
            <person name="Gharbi K."/>
            <person name="Hall N."/>
            <person name="Watson M."/>
            <person name="Adriaenssens E.M."/>
            <person name="Foster-Nyarko E."/>
            <person name="Jarju S."/>
            <person name="Secka A."/>
            <person name="Antonio M."/>
            <person name="Oren A."/>
            <person name="Chaudhuri R.R."/>
            <person name="La Ragione R."/>
            <person name="Hildebrand F."/>
            <person name="Pallen M.J."/>
        </authorList>
    </citation>
    <scope>NUCLEOTIDE SEQUENCE</scope>
    <source>
        <strain evidence="11">ChiW16-3235</strain>
    </source>
</reference>
<feature type="active site" description="Acyl-ester intermediate" evidence="7">
    <location>
        <position position="22"/>
    </location>
</feature>
<evidence type="ECO:0000313" key="11">
    <source>
        <dbReference type="EMBL" id="HIR66912.1"/>
    </source>
</evidence>
<keyword evidence="11" id="KW-0645">Protease</keyword>
<dbReference type="SUPFAM" id="SSF56601">
    <property type="entry name" value="beta-lactamase/transpeptidase-like"/>
    <property type="match status" value="1"/>
</dbReference>
<keyword evidence="4" id="KW-0133">Cell shape</keyword>
<dbReference type="Pfam" id="PF00768">
    <property type="entry name" value="Peptidase_S11"/>
    <property type="match status" value="1"/>
</dbReference>
<keyword evidence="2" id="KW-0732">Signal</keyword>
<dbReference type="PANTHER" id="PTHR21581">
    <property type="entry name" value="D-ALANYL-D-ALANINE CARBOXYPEPTIDASE"/>
    <property type="match status" value="1"/>
</dbReference>
<dbReference type="GO" id="GO:0009002">
    <property type="term" value="F:serine-type D-Ala-D-Ala carboxypeptidase activity"/>
    <property type="evidence" value="ECO:0007669"/>
    <property type="project" value="InterPro"/>
</dbReference>
<keyword evidence="11" id="KW-0121">Carboxypeptidase</keyword>
<evidence type="ECO:0000256" key="8">
    <source>
        <dbReference type="PIRSR" id="PIRSR618044-2"/>
    </source>
</evidence>
<gene>
    <name evidence="11" type="ORF">IAB94_02545</name>
</gene>
<sequence>MELSTGTVVHSRNALAKMPMASTTKIMTALLIIEDCDLSEVITVPDEAVGVEGSSIYLKKDEVISVKDLVYGLMMRSGNDSAAALAIHHSGSVQKFAECMNARAAEMGARDTNFTNPSGLPDENHYTTASDLCLIACNAMKNEQFKKIVSARNYTGEYRSFVNKNKFLGLVEGANGVKTGYTISAGRCLVSSAEREGMDVVCAVLNCPDMYERSQKLIEQAFSQYELKKIECNRVFMCDIVPCKIANDEVLLIRKGEELKTEIARTNFCDEINVGDEVGQLEIYCQNDLIFKGILYSIVNRRNIF</sequence>
<evidence type="ECO:0000256" key="3">
    <source>
        <dbReference type="ARBA" id="ARBA00022801"/>
    </source>
</evidence>
<evidence type="ECO:0000256" key="5">
    <source>
        <dbReference type="ARBA" id="ARBA00022984"/>
    </source>
</evidence>
<evidence type="ECO:0000256" key="9">
    <source>
        <dbReference type="RuleBase" id="RU004016"/>
    </source>
</evidence>
<evidence type="ECO:0000313" key="12">
    <source>
        <dbReference type="Proteomes" id="UP000823913"/>
    </source>
</evidence>
<keyword evidence="3" id="KW-0378">Hydrolase</keyword>
<dbReference type="EMBL" id="DVHK01000059">
    <property type="protein sequence ID" value="HIR66912.1"/>
    <property type="molecule type" value="Genomic_DNA"/>
</dbReference>
<evidence type="ECO:0000256" key="1">
    <source>
        <dbReference type="ARBA" id="ARBA00007164"/>
    </source>
</evidence>
<keyword evidence="6" id="KW-0961">Cell wall biogenesis/degradation</keyword>
<name>A0A9D1E5K4_9FIRM</name>
<evidence type="ECO:0000259" key="10">
    <source>
        <dbReference type="Pfam" id="PF00768"/>
    </source>
</evidence>
<dbReference type="GO" id="GO:0009252">
    <property type="term" value="P:peptidoglycan biosynthetic process"/>
    <property type="evidence" value="ECO:0007669"/>
    <property type="project" value="UniProtKB-KW"/>
</dbReference>
<feature type="domain" description="Peptidase S11 D-alanyl-D-alanine carboxypeptidase A N-terminal" evidence="10">
    <location>
        <begin position="1"/>
        <end position="207"/>
    </location>
</feature>
<accession>A0A9D1E5K4</accession>
<protein>
    <submittedName>
        <fullName evidence="11">D-alanyl-D-alanine carboxypeptidase</fullName>
    </submittedName>
</protein>
<dbReference type="GO" id="GO:0006508">
    <property type="term" value="P:proteolysis"/>
    <property type="evidence" value="ECO:0007669"/>
    <property type="project" value="InterPro"/>
</dbReference>
<dbReference type="GO" id="GO:0071555">
    <property type="term" value="P:cell wall organization"/>
    <property type="evidence" value="ECO:0007669"/>
    <property type="project" value="UniProtKB-KW"/>
</dbReference>
<dbReference type="Gene3D" id="3.40.710.10">
    <property type="entry name" value="DD-peptidase/beta-lactamase superfamily"/>
    <property type="match status" value="1"/>
</dbReference>
<dbReference type="AlphaFoldDB" id="A0A9D1E5K4"/>
<reference evidence="11" key="1">
    <citation type="submission" date="2020-10" db="EMBL/GenBank/DDBJ databases">
        <authorList>
            <person name="Gilroy R."/>
        </authorList>
    </citation>
    <scope>NUCLEOTIDE SEQUENCE</scope>
    <source>
        <strain evidence="11">ChiW16-3235</strain>
    </source>
</reference>
<evidence type="ECO:0000256" key="7">
    <source>
        <dbReference type="PIRSR" id="PIRSR618044-1"/>
    </source>
</evidence>
<organism evidence="11 12">
    <name type="scientific">Candidatus Coproplasma avicola</name>
    <dbReference type="NCBI Taxonomy" id="2840744"/>
    <lineage>
        <taxon>Bacteria</taxon>
        <taxon>Bacillati</taxon>
        <taxon>Bacillota</taxon>
        <taxon>Clostridia</taxon>
        <taxon>Eubacteriales</taxon>
        <taxon>Candidatus Coproplasma</taxon>
    </lineage>
</organism>
<evidence type="ECO:0000256" key="2">
    <source>
        <dbReference type="ARBA" id="ARBA00022729"/>
    </source>
</evidence>
<dbReference type="GO" id="GO:0008360">
    <property type="term" value="P:regulation of cell shape"/>
    <property type="evidence" value="ECO:0007669"/>
    <property type="project" value="UniProtKB-KW"/>
</dbReference>
<dbReference type="InterPro" id="IPR012338">
    <property type="entry name" value="Beta-lactam/transpept-like"/>
</dbReference>
<comment type="similarity">
    <text evidence="1 9">Belongs to the peptidase S11 family.</text>
</comment>
<dbReference type="Proteomes" id="UP000823913">
    <property type="component" value="Unassembled WGS sequence"/>
</dbReference>
<dbReference type="PRINTS" id="PR00725">
    <property type="entry name" value="DADACBPTASE1"/>
</dbReference>
<feature type="active site" description="Proton acceptor" evidence="7">
    <location>
        <position position="25"/>
    </location>
</feature>
<feature type="active site" evidence="7">
    <location>
        <position position="77"/>
    </location>
</feature>
<keyword evidence="5" id="KW-0573">Peptidoglycan synthesis</keyword>
<proteinExistence type="inferred from homology"/>
<feature type="binding site" evidence="8">
    <location>
        <position position="178"/>
    </location>
    <ligand>
        <name>substrate</name>
    </ligand>
</feature>
<evidence type="ECO:0000256" key="6">
    <source>
        <dbReference type="ARBA" id="ARBA00023316"/>
    </source>
</evidence>
<comment type="caution">
    <text evidence="11">The sequence shown here is derived from an EMBL/GenBank/DDBJ whole genome shotgun (WGS) entry which is preliminary data.</text>
</comment>
<dbReference type="InterPro" id="IPR018044">
    <property type="entry name" value="Peptidase_S11"/>
</dbReference>